<evidence type="ECO:0000256" key="7">
    <source>
        <dbReference type="HAMAP-Rule" id="MF_00523"/>
    </source>
</evidence>
<keyword evidence="2 7" id="KW-0441">Lipid A biosynthesis</keyword>
<feature type="active site" description="Proton acceptor" evidence="7">
    <location>
        <position position="257"/>
    </location>
</feature>
<dbReference type="EC" id="2.3.1.191" evidence="7"/>
<dbReference type="EMBL" id="JAFMPY010000017">
    <property type="protein sequence ID" value="MBO0905112.1"/>
    <property type="molecule type" value="Genomic_DNA"/>
</dbReference>
<dbReference type="PROSITE" id="PS00101">
    <property type="entry name" value="HEXAPEP_TRANSFERASES"/>
    <property type="match status" value="1"/>
</dbReference>
<comment type="catalytic activity">
    <reaction evidence="7">
        <text>a UDP-3-O-[(3R)-3-hydroxyacyl]-alpha-D-glucosamine + a (3R)-hydroxyacyl-[ACP] = a UDP-2-N,3-O-bis[(3R)-3-hydroxyacyl]-alpha-D-glucosamine + holo-[ACP] + H(+)</text>
        <dbReference type="Rhea" id="RHEA:53836"/>
        <dbReference type="Rhea" id="RHEA-COMP:9685"/>
        <dbReference type="Rhea" id="RHEA-COMP:9945"/>
        <dbReference type="ChEBI" id="CHEBI:15378"/>
        <dbReference type="ChEBI" id="CHEBI:64479"/>
        <dbReference type="ChEBI" id="CHEBI:78827"/>
        <dbReference type="ChEBI" id="CHEBI:137740"/>
        <dbReference type="ChEBI" id="CHEBI:137748"/>
        <dbReference type="EC" id="2.3.1.191"/>
    </reaction>
</comment>
<dbReference type="PANTHER" id="PTHR43378">
    <property type="entry name" value="UDP-3-O-ACYLGLUCOSAMINE N-ACYLTRANSFERASE"/>
    <property type="match status" value="1"/>
</dbReference>
<protein>
    <recommendedName>
        <fullName evidence="7">UDP-3-O-acylglucosamine N-acyltransferase</fullName>
        <ecNumber evidence="7">2.3.1.191</ecNumber>
    </recommendedName>
</protein>
<dbReference type="InterPro" id="IPR011004">
    <property type="entry name" value="Trimer_LpxA-like_sf"/>
</dbReference>
<organism evidence="9 10">
    <name type="scientific">Jiella sonneratiae</name>
    <dbReference type="NCBI Taxonomy" id="2816856"/>
    <lineage>
        <taxon>Bacteria</taxon>
        <taxon>Pseudomonadati</taxon>
        <taxon>Pseudomonadota</taxon>
        <taxon>Alphaproteobacteria</taxon>
        <taxon>Hyphomicrobiales</taxon>
        <taxon>Aurantimonadaceae</taxon>
        <taxon>Jiella</taxon>
    </lineage>
</organism>
<proteinExistence type="inferred from homology"/>
<reference evidence="9 10" key="1">
    <citation type="submission" date="2021-03" db="EMBL/GenBank/DDBJ databases">
        <title>Whole genome sequence of Jiella sp. MQZ13P-4.</title>
        <authorList>
            <person name="Tuo L."/>
        </authorList>
    </citation>
    <scope>NUCLEOTIDE SEQUENCE [LARGE SCALE GENOMIC DNA]</scope>
    <source>
        <strain evidence="9 10">MQZ13P-4</strain>
    </source>
</reference>
<feature type="domain" description="UDP-3-O-[3-hydroxymyristoyl] glucosamine N-acyltransferase non-repeat region" evidence="8">
    <location>
        <begin position="34"/>
        <end position="99"/>
    </location>
</feature>
<dbReference type="Pfam" id="PF00132">
    <property type="entry name" value="Hexapep"/>
    <property type="match status" value="2"/>
</dbReference>
<dbReference type="NCBIfam" id="NF002060">
    <property type="entry name" value="PRK00892.1"/>
    <property type="match status" value="1"/>
</dbReference>
<evidence type="ECO:0000256" key="6">
    <source>
        <dbReference type="ARBA" id="ARBA00023315"/>
    </source>
</evidence>
<dbReference type="InterPro" id="IPR018357">
    <property type="entry name" value="Hexapep_transf_CS"/>
</dbReference>
<gene>
    <name evidence="7 9" type="primary">lpxD</name>
    <name evidence="9" type="ORF">J1C47_15815</name>
</gene>
<dbReference type="RefSeq" id="WP_207351749.1">
    <property type="nucleotide sequence ID" value="NZ_JAFMPY010000017.1"/>
</dbReference>
<dbReference type="SUPFAM" id="SSF51161">
    <property type="entry name" value="Trimeric LpxA-like enzymes"/>
    <property type="match status" value="1"/>
</dbReference>
<dbReference type="NCBIfam" id="TIGR01853">
    <property type="entry name" value="lipid_A_lpxD"/>
    <property type="match status" value="1"/>
</dbReference>
<dbReference type="PANTHER" id="PTHR43378:SF2">
    <property type="entry name" value="UDP-3-O-ACYLGLUCOSAMINE N-ACYLTRANSFERASE 1, MITOCHONDRIAL-RELATED"/>
    <property type="match status" value="1"/>
</dbReference>
<dbReference type="InterPro" id="IPR007691">
    <property type="entry name" value="LpxD"/>
</dbReference>
<keyword evidence="1 7" id="KW-0444">Lipid biosynthesis</keyword>
<dbReference type="InterPro" id="IPR020573">
    <property type="entry name" value="UDP_GlcNAc_AcTrfase_non-rep"/>
</dbReference>
<accession>A0ABS3J637</accession>
<evidence type="ECO:0000256" key="1">
    <source>
        <dbReference type="ARBA" id="ARBA00022516"/>
    </source>
</evidence>
<keyword evidence="10" id="KW-1185">Reference proteome</keyword>
<evidence type="ECO:0000256" key="5">
    <source>
        <dbReference type="ARBA" id="ARBA00023098"/>
    </source>
</evidence>
<comment type="similarity">
    <text evidence="7">Belongs to the transferase hexapeptide repeat family. LpxD subfamily.</text>
</comment>
<keyword evidence="4 7" id="KW-0677">Repeat</keyword>
<keyword evidence="6 7" id="KW-0012">Acyltransferase</keyword>
<dbReference type="GO" id="GO:0103118">
    <property type="term" value="F:UDP-3-O-[(3R)-3-hydroxyacyl]-glucosamine N-acyltransferase activity"/>
    <property type="evidence" value="ECO:0007669"/>
    <property type="project" value="UniProtKB-EC"/>
</dbReference>
<dbReference type="Gene3D" id="2.160.10.10">
    <property type="entry name" value="Hexapeptide repeat proteins"/>
    <property type="match status" value="1"/>
</dbReference>
<keyword evidence="3 7" id="KW-0808">Transferase</keyword>
<comment type="caution">
    <text evidence="9">The sequence shown here is derived from an EMBL/GenBank/DDBJ whole genome shotgun (WGS) entry which is preliminary data.</text>
</comment>
<dbReference type="Pfam" id="PF14602">
    <property type="entry name" value="Hexapep_2"/>
    <property type="match status" value="1"/>
</dbReference>
<evidence type="ECO:0000256" key="4">
    <source>
        <dbReference type="ARBA" id="ARBA00022737"/>
    </source>
</evidence>
<dbReference type="HAMAP" id="MF_00523">
    <property type="entry name" value="LpxD"/>
    <property type="match status" value="1"/>
</dbReference>
<dbReference type="CDD" id="cd03352">
    <property type="entry name" value="LbH_LpxD"/>
    <property type="match status" value="1"/>
</dbReference>
<evidence type="ECO:0000313" key="10">
    <source>
        <dbReference type="Proteomes" id="UP000664288"/>
    </source>
</evidence>
<comment type="pathway">
    <text evidence="7">Bacterial outer membrane biogenesis; LPS lipid A biosynthesis.</text>
</comment>
<dbReference type="Proteomes" id="UP000664288">
    <property type="component" value="Unassembled WGS sequence"/>
</dbReference>
<evidence type="ECO:0000313" key="9">
    <source>
        <dbReference type="EMBL" id="MBO0905112.1"/>
    </source>
</evidence>
<name>A0ABS3J637_9HYPH</name>
<comment type="subunit">
    <text evidence="7">Homotrimer.</text>
</comment>
<keyword evidence="5 7" id="KW-0443">Lipid metabolism</keyword>
<dbReference type="InterPro" id="IPR001451">
    <property type="entry name" value="Hexapep"/>
</dbReference>
<dbReference type="Pfam" id="PF04613">
    <property type="entry name" value="LpxD"/>
    <property type="match status" value="1"/>
</dbReference>
<evidence type="ECO:0000256" key="3">
    <source>
        <dbReference type="ARBA" id="ARBA00022679"/>
    </source>
</evidence>
<evidence type="ECO:0000256" key="2">
    <source>
        <dbReference type="ARBA" id="ARBA00022556"/>
    </source>
</evidence>
<evidence type="ECO:0000259" key="8">
    <source>
        <dbReference type="Pfam" id="PF04613"/>
    </source>
</evidence>
<dbReference type="Gene3D" id="3.40.1390.10">
    <property type="entry name" value="MurE/MurF, N-terminal domain"/>
    <property type="match status" value="1"/>
</dbReference>
<comment type="function">
    <text evidence="7">Catalyzes the N-acylation of UDP-3-O-acylglucosamine using 3-hydroxyacyl-ACP as the acyl donor. Is involved in the biosynthesis of lipid A, a phosphorylated glycolipid that anchors the lipopolysaccharide to the outer membrane of the cell.</text>
</comment>
<sequence>MSDASFFKRGAGLTVGDIGALTGAELGAGTDPARLITGLGPLDRAGPADLSFFDNPRYLDQLASSRAGCVIVAAKHLAAAPAGLPHLVAGNVHVAFAAAGRALFPAALTPAAILPAAGISPRAEIDPSAAIEPDVTIEAFAVVGPHARIGSGTVVSPGAVVGTGCTVGRNCRIGPQVSLSNAFLGNRVVLHPGVKIGQDGFGYVPGPEGLDKVVQIGRVIVQDDVEIGANSTIDRGAVRDTVIGEGTKIDNQVQIGHNVAVGRHCVIVAQVGISGSTTIGDGVMIGGQTGINGHVEIGDGAQIAAVSVVAGDVPAGARWGGIPAKPVRQWFREMRFLSELAKKGRSPRHDSDE</sequence>